<dbReference type="GO" id="GO:0006310">
    <property type="term" value="P:DNA recombination"/>
    <property type="evidence" value="ECO:0007669"/>
    <property type="project" value="UniProtKB-KW"/>
</dbReference>
<dbReference type="InterPro" id="IPR010998">
    <property type="entry name" value="Integrase_recombinase_N"/>
</dbReference>
<gene>
    <name evidence="5" type="ORF">SAMN04488033_1024</name>
</gene>
<dbReference type="RefSeq" id="WP_093302497.1">
    <property type="nucleotide sequence ID" value="NZ_FOOH01000002.1"/>
</dbReference>
<dbReference type="Pfam" id="PF17293">
    <property type="entry name" value="Arm-DNA-bind_5"/>
    <property type="match status" value="1"/>
</dbReference>
<name>A0A1I2K6J7_9FLAO</name>
<dbReference type="CDD" id="cd01185">
    <property type="entry name" value="INTN1_C_like"/>
    <property type="match status" value="1"/>
</dbReference>
<accession>A0A1I2K6J7</accession>
<dbReference type="Pfam" id="PF00589">
    <property type="entry name" value="Phage_integrase"/>
    <property type="match status" value="1"/>
</dbReference>
<dbReference type="PROSITE" id="PS51898">
    <property type="entry name" value="TYR_RECOMBINASE"/>
    <property type="match status" value="1"/>
</dbReference>
<dbReference type="SUPFAM" id="SSF56349">
    <property type="entry name" value="DNA breaking-rejoining enzymes"/>
    <property type="match status" value="1"/>
</dbReference>
<proteinExistence type="inferred from homology"/>
<keyword evidence="2" id="KW-0238">DNA-binding</keyword>
<dbReference type="Pfam" id="PF13102">
    <property type="entry name" value="Phage_int_SAM_5"/>
    <property type="match status" value="1"/>
</dbReference>
<dbReference type="InterPro" id="IPR035386">
    <property type="entry name" value="Arm-DNA-bind_5"/>
</dbReference>
<keyword evidence="6" id="KW-1185">Reference proteome</keyword>
<reference evidence="6" key="1">
    <citation type="submission" date="2016-10" db="EMBL/GenBank/DDBJ databases">
        <authorList>
            <person name="Varghese N."/>
            <person name="Submissions S."/>
        </authorList>
    </citation>
    <scope>NUCLEOTIDE SEQUENCE [LARGE SCALE GENOMIC DNA]</scope>
    <source>
        <strain evidence="6">DSM 23515</strain>
    </source>
</reference>
<dbReference type="InterPro" id="IPR025269">
    <property type="entry name" value="SAM-like_dom"/>
</dbReference>
<dbReference type="InterPro" id="IPR002104">
    <property type="entry name" value="Integrase_catalytic"/>
</dbReference>
<dbReference type="EMBL" id="FOOH01000002">
    <property type="protein sequence ID" value="SFF61959.1"/>
    <property type="molecule type" value="Genomic_DNA"/>
</dbReference>
<dbReference type="InterPro" id="IPR011010">
    <property type="entry name" value="DNA_brk_join_enz"/>
</dbReference>
<dbReference type="Gene3D" id="1.10.150.130">
    <property type="match status" value="1"/>
</dbReference>
<feature type="domain" description="Tyr recombinase" evidence="4">
    <location>
        <begin position="230"/>
        <end position="395"/>
    </location>
</feature>
<evidence type="ECO:0000313" key="5">
    <source>
        <dbReference type="EMBL" id="SFF61959.1"/>
    </source>
</evidence>
<dbReference type="PANTHER" id="PTHR30349">
    <property type="entry name" value="PHAGE INTEGRASE-RELATED"/>
    <property type="match status" value="1"/>
</dbReference>
<dbReference type="Proteomes" id="UP000199116">
    <property type="component" value="Unassembled WGS sequence"/>
</dbReference>
<evidence type="ECO:0000256" key="2">
    <source>
        <dbReference type="ARBA" id="ARBA00023125"/>
    </source>
</evidence>
<protein>
    <submittedName>
        <fullName evidence="5">Site-specific recombinase XerD</fullName>
    </submittedName>
</protein>
<dbReference type="InterPro" id="IPR050090">
    <property type="entry name" value="Tyrosine_recombinase_XerCD"/>
</dbReference>
<dbReference type="AlphaFoldDB" id="A0A1I2K6J7"/>
<dbReference type="PANTHER" id="PTHR30349:SF64">
    <property type="entry name" value="PROPHAGE INTEGRASE INTD-RELATED"/>
    <property type="match status" value="1"/>
</dbReference>
<dbReference type="InterPro" id="IPR013762">
    <property type="entry name" value="Integrase-like_cat_sf"/>
</dbReference>
<keyword evidence="3" id="KW-0233">DNA recombination</keyword>
<evidence type="ECO:0000259" key="4">
    <source>
        <dbReference type="PROSITE" id="PS51898"/>
    </source>
</evidence>
<dbReference type="GO" id="GO:0015074">
    <property type="term" value="P:DNA integration"/>
    <property type="evidence" value="ECO:0007669"/>
    <property type="project" value="InterPro"/>
</dbReference>
<evidence type="ECO:0000256" key="1">
    <source>
        <dbReference type="ARBA" id="ARBA00008857"/>
    </source>
</evidence>
<evidence type="ECO:0000256" key="3">
    <source>
        <dbReference type="ARBA" id="ARBA00023172"/>
    </source>
</evidence>
<dbReference type="GO" id="GO:0003677">
    <property type="term" value="F:DNA binding"/>
    <property type="evidence" value="ECO:0007669"/>
    <property type="project" value="UniProtKB-KW"/>
</dbReference>
<sequence>MNKKPTFRILFWLHTAKTKENLAPIYARVTVDGRRAEISLRRQCNPESWDDRSHRIKGRNPEATRLNNYLDAKYAKLLECYEELLKEDSIITARAIKSRFLGADAAFKSLKDILEYHKETMVDILKYGTLKNYGATEKYLMQYLASEHKAKDIFLKNLSFHFITGFDKFLRTRKDKRGNKQLSNNGIMKHMERFKKLTNLSLKLGWIEKDPFQSYKLKFEKYDRAFLNNRELDYLEETEFSKLSLENTKNIFLFACYTGLSYIDVKQLTKENLIKGVNGKEWIFSRREKSKEIIKIPLLEKARNILKSYEDPTSEFLLPCYSNQKINAYLKEIATQCKISKKLSFHVARHTFATTITLSNGVPIETVSKLLGHSKLSTTQIYARVLDQKIGEDMDLLQSKLL</sequence>
<evidence type="ECO:0000313" key="6">
    <source>
        <dbReference type="Proteomes" id="UP000199116"/>
    </source>
</evidence>
<comment type="similarity">
    <text evidence="1">Belongs to the 'phage' integrase family.</text>
</comment>
<dbReference type="Gene3D" id="1.10.443.10">
    <property type="entry name" value="Intergrase catalytic core"/>
    <property type="match status" value="1"/>
</dbReference>
<organism evidence="5 6">
    <name type="scientific">Salegentibacter agarivorans</name>
    <dbReference type="NCBI Taxonomy" id="345907"/>
    <lineage>
        <taxon>Bacteria</taxon>
        <taxon>Pseudomonadati</taxon>
        <taxon>Bacteroidota</taxon>
        <taxon>Flavobacteriia</taxon>
        <taxon>Flavobacteriales</taxon>
        <taxon>Flavobacteriaceae</taxon>
        <taxon>Salegentibacter</taxon>
    </lineage>
</organism>